<dbReference type="eggNOG" id="KOG0202">
    <property type="taxonomic scope" value="Eukaryota"/>
</dbReference>
<dbReference type="InterPro" id="IPR008250">
    <property type="entry name" value="ATPase_P-typ_transduc_dom_A_sf"/>
</dbReference>
<keyword evidence="6 15" id="KW-0106">Calcium</keyword>
<dbReference type="Pfam" id="PF00690">
    <property type="entry name" value="Cation_ATPase_N"/>
    <property type="match status" value="1"/>
</dbReference>
<dbReference type="STRING" id="655863.F0XR74"/>
<dbReference type="GO" id="GO:0005635">
    <property type="term" value="C:nuclear envelope"/>
    <property type="evidence" value="ECO:0007669"/>
    <property type="project" value="EnsemblFungi"/>
</dbReference>
<keyword evidence="12 15" id="KW-0406">Ion transport</keyword>
<dbReference type="RefSeq" id="XP_014169446.1">
    <property type="nucleotide sequence ID" value="XM_014313971.1"/>
</dbReference>
<dbReference type="HOGENOM" id="CLU_002360_3_3_1"/>
<keyword evidence="4 15" id="KW-0812">Transmembrane</keyword>
<dbReference type="PROSITE" id="PS00154">
    <property type="entry name" value="ATPASE_E1_E2"/>
    <property type="match status" value="1"/>
</dbReference>
<keyword evidence="3 15" id="KW-0109">Calcium transport</keyword>
<comment type="similarity">
    <text evidence="14 15">Belongs to the cation transport ATPase (P-type) (TC 3.A.3) family.</text>
</comment>
<evidence type="ECO:0000256" key="3">
    <source>
        <dbReference type="ARBA" id="ARBA00022568"/>
    </source>
</evidence>
<dbReference type="GO" id="GO:0016887">
    <property type="term" value="F:ATP hydrolysis activity"/>
    <property type="evidence" value="ECO:0007669"/>
    <property type="project" value="InterPro"/>
</dbReference>
<dbReference type="InterPro" id="IPR044492">
    <property type="entry name" value="P_typ_ATPase_HD_dom"/>
</dbReference>
<dbReference type="SMART" id="SM00831">
    <property type="entry name" value="Cation_ATPase_N"/>
    <property type="match status" value="1"/>
</dbReference>
<evidence type="ECO:0000256" key="12">
    <source>
        <dbReference type="ARBA" id="ARBA00023065"/>
    </source>
</evidence>
<evidence type="ECO:0000313" key="18">
    <source>
        <dbReference type="EMBL" id="EFW99714.1"/>
    </source>
</evidence>
<dbReference type="GO" id="GO:0005524">
    <property type="term" value="F:ATP binding"/>
    <property type="evidence" value="ECO:0007669"/>
    <property type="project" value="UniProtKB-KW"/>
</dbReference>
<dbReference type="GO" id="GO:0016236">
    <property type="term" value="P:macroautophagy"/>
    <property type="evidence" value="ECO:0007669"/>
    <property type="project" value="EnsemblFungi"/>
</dbReference>
<sequence length="1059" mass="114130">MDRHTANGSRFKAVDVPLISTPPPIDGFDGRRPRPPGHMRTTSAQSRSVADEYASLSPAEVAARLQTSLTGGLTPAEGAARLRNGANEIPHEAPEPLWLRFLGQFKEPLILLLLVSALASVLVGNTSDALSITVAVTIVVTVGFVQEYRSEKSIEALNHLVPDHAHLIRNTASSSSNSSASASASPSPSTGGAKGSVDPADFSDIESPPEDVLEATSQKVLAASLVPGDLVLFNTGDRIPADIRVTKAVDLTIDASNLTGENEPVRLTADARRRSVRSLSPGLGQALSSLSLPSPPPFGIDKDASHGQDASNIAYMGTLVKSGHGQGIVFATGGDTHFGTISLSVSGTESPRSPLQISMDELGAQLSKFSFVVIGLISLIGWLQGKDLLEIFTISVSLAVAAIPEGLPIIVTVTLALGVHRMAGRNAIVRKMPKVETLGSVNVVCTDKTGTLTMNHMTATQMWYFGRDRPVELQADDDFAETKPDAATLRILRIGNIANNARVAHKYRDGGSAAARAVLSSTQRQDEPAPSVSRWTGQPTDVAMLDLLDRFREDDVREAIGPRTAETPFSSERKWMGVTIGTDSNSKEFAYIKGSLDRVLEACDTYVAGDGREFVLDSKQKQKARDEAEKLASQGLRVLAFASGAVSRPSKRQTGGSTDEPYRGLTFAGLVGMSDPPRPGVGRSIRKLMHGGVRVIMITGDAETTAVAIGRQLGMAIAKSTEHTASQVAVRPVLRGEDVEELSEEDLAQAMQQTTVFARTNPDHKMKIIRALQARGDIVAMTGDGVNDAPALKKADIGIAMGRHGTDVAKEASDMILTDDDFSTILHAIEEGKGIFNNIQNFLTFQLSTSAASLSLVLLCTCFGFKSPLNAMQILWINIIMDGPPAQSLGVEAVDRDVMNRPPRKRNDAVLTRALIRRVAQSAIIIMLGTVLVYRHEMLEDGLVTRRDTTMTFTCFVLFDMFNALTCRSESKSVLRGEVGLFSNGLFNWAVSLSLVGQLLVIYFPWLQEVFQTEALYLSDLLKLAVLCSTVFWADEFRKWWRYGRNKRFGSSSGYSMSV</sequence>
<feature type="region of interest" description="Disordered" evidence="16">
    <location>
        <begin position="171"/>
        <end position="209"/>
    </location>
</feature>
<dbReference type="Pfam" id="PF13246">
    <property type="entry name" value="Cation_ATPase"/>
    <property type="match status" value="1"/>
</dbReference>
<gene>
    <name evidence="18" type="ORF">CMQ_32</name>
</gene>
<evidence type="ECO:0000256" key="13">
    <source>
        <dbReference type="ARBA" id="ARBA00023136"/>
    </source>
</evidence>
<keyword evidence="9" id="KW-1278">Translocase</keyword>
<dbReference type="GeneID" id="25976273"/>
<dbReference type="Pfam" id="PF08282">
    <property type="entry name" value="Hydrolase_3"/>
    <property type="match status" value="1"/>
</dbReference>
<evidence type="ECO:0000256" key="6">
    <source>
        <dbReference type="ARBA" id="ARBA00022837"/>
    </source>
</evidence>
<dbReference type="InterPro" id="IPR006413">
    <property type="entry name" value="P-type_ATPase_IIA_PMR1"/>
</dbReference>
<proteinExistence type="inferred from homology"/>
<dbReference type="Proteomes" id="UP000007796">
    <property type="component" value="Unassembled WGS sequence"/>
</dbReference>
<dbReference type="SFLD" id="SFLDS00003">
    <property type="entry name" value="Haloacid_Dehalogenase"/>
    <property type="match status" value="1"/>
</dbReference>
<dbReference type="Gene3D" id="3.40.1110.10">
    <property type="entry name" value="Calcium-transporting ATPase, cytoplasmic domain N"/>
    <property type="match status" value="1"/>
</dbReference>
<dbReference type="InterPro" id="IPR059000">
    <property type="entry name" value="ATPase_P-type_domA"/>
</dbReference>
<keyword evidence="5 15" id="KW-0547">Nucleotide-binding</keyword>
<dbReference type="Gene3D" id="3.40.50.1000">
    <property type="entry name" value="HAD superfamily/HAD-like"/>
    <property type="match status" value="1"/>
</dbReference>
<evidence type="ECO:0000256" key="14">
    <source>
        <dbReference type="ARBA" id="ARBA00038148"/>
    </source>
</evidence>
<dbReference type="Pfam" id="PF00122">
    <property type="entry name" value="E1-E2_ATPase"/>
    <property type="match status" value="1"/>
</dbReference>
<dbReference type="SUPFAM" id="SSF81653">
    <property type="entry name" value="Calcium ATPase, transduction domain A"/>
    <property type="match status" value="1"/>
</dbReference>
<dbReference type="GO" id="GO:0006874">
    <property type="term" value="P:intracellular calcium ion homeostasis"/>
    <property type="evidence" value="ECO:0007669"/>
    <property type="project" value="EnsemblFungi"/>
</dbReference>
<dbReference type="GO" id="GO:0005509">
    <property type="term" value="F:calcium ion binding"/>
    <property type="evidence" value="ECO:0007669"/>
    <property type="project" value="EnsemblFungi"/>
</dbReference>
<evidence type="ECO:0000256" key="7">
    <source>
        <dbReference type="ARBA" id="ARBA00022840"/>
    </source>
</evidence>
<dbReference type="GO" id="GO:0030026">
    <property type="term" value="P:intracellular manganese ion homeostasis"/>
    <property type="evidence" value="ECO:0007669"/>
    <property type="project" value="EnsemblFungi"/>
</dbReference>
<evidence type="ECO:0000256" key="4">
    <source>
        <dbReference type="ARBA" id="ARBA00022692"/>
    </source>
</evidence>
<feature type="transmembrane region" description="Helical" evidence="15">
    <location>
        <begin position="915"/>
        <end position="934"/>
    </location>
</feature>
<keyword evidence="11" id="KW-0333">Golgi apparatus</keyword>
<dbReference type="Gene3D" id="1.20.1110.10">
    <property type="entry name" value="Calcium-transporting ATPase, transmembrane domain"/>
    <property type="match status" value="2"/>
</dbReference>
<dbReference type="GO" id="GO:0140613">
    <property type="term" value="F:P-type manganese transporter activity"/>
    <property type="evidence" value="ECO:0007669"/>
    <property type="project" value="EnsemblFungi"/>
</dbReference>
<dbReference type="NCBIfam" id="TIGR01494">
    <property type="entry name" value="ATPase_P-type"/>
    <property type="match status" value="2"/>
</dbReference>
<protein>
    <recommendedName>
        <fullName evidence="15">Calcium-transporting ATPase</fullName>
        <ecNumber evidence="15">7.2.2.10</ecNumber>
    </recommendedName>
</protein>
<organism evidence="19">
    <name type="scientific">Grosmannia clavigera (strain kw1407 / UAMH 11150)</name>
    <name type="common">Blue stain fungus</name>
    <name type="synonym">Graphiocladiella clavigera</name>
    <dbReference type="NCBI Taxonomy" id="655863"/>
    <lineage>
        <taxon>Eukaryota</taxon>
        <taxon>Fungi</taxon>
        <taxon>Dikarya</taxon>
        <taxon>Ascomycota</taxon>
        <taxon>Pezizomycotina</taxon>
        <taxon>Sordariomycetes</taxon>
        <taxon>Sordariomycetidae</taxon>
        <taxon>Ophiostomatales</taxon>
        <taxon>Ophiostomataceae</taxon>
        <taxon>Leptographium</taxon>
    </lineage>
</organism>
<comment type="catalytic activity">
    <reaction evidence="15">
        <text>Ca(2+)(in) + ATP + H2O = Ca(2+)(out) + ADP + phosphate + H(+)</text>
        <dbReference type="Rhea" id="RHEA:18105"/>
        <dbReference type="ChEBI" id="CHEBI:15377"/>
        <dbReference type="ChEBI" id="CHEBI:15378"/>
        <dbReference type="ChEBI" id="CHEBI:29108"/>
        <dbReference type="ChEBI" id="CHEBI:30616"/>
        <dbReference type="ChEBI" id="CHEBI:43474"/>
        <dbReference type="ChEBI" id="CHEBI:456216"/>
        <dbReference type="EC" id="7.2.2.10"/>
    </reaction>
</comment>
<evidence type="ECO:0000259" key="17">
    <source>
        <dbReference type="SMART" id="SM00831"/>
    </source>
</evidence>
<dbReference type="InParanoid" id="F0XR74"/>
<dbReference type="PRINTS" id="PR00119">
    <property type="entry name" value="CATATPASE"/>
</dbReference>
<name>F0XR74_GROCL</name>
<keyword evidence="8" id="KW-0460">Magnesium</keyword>
<keyword evidence="7 15" id="KW-0067">ATP-binding</keyword>
<dbReference type="InterPro" id="IPR018303">
    <property type="entry name" value="ATPase_P-typ_P_site"/>
</dbReference>
<dbReference type="InterPro" id="IPR004014">
    <property type="entry name" value="ATPase_P-typ_cation-transptr_N"/>
</dbReference>
<dbReference type="InterPro" id="IPR006068">
    <property type="entry name" value="ATPase_P-typ_cation-transptr_C"/>
</dbReference>
<comment type="subcellular location">
    <subcellularLocation>
        <location evidence="1">Golgi apparatus membrane</location>
        <topology evidence="1">Multi-pass membrane protein</topology>
    </subcellularLocation>
    <subcellularLocation>
        <location evidence="15">Membrane</location>
        <topology evidence="15">Multi-pass membrane protein</topology>
    </subcellularLocation>
</comment>
<dbReference type="InterPro" id="IPR023298">
    <property type="entry name" value="ATPase_P-typ_TM_dom_sf"/>
</dbReference>
<dbReference type="SFLD" id="SFLDF00027">
    <property type="entry name" value="p-type_atpase"/>
    <property type="match status" value="1"/>
</dbReference>
<evidence type="ECO:0000256" key="5">
    <source>
        <dbReference type="ARBA" id="ARBA00022741"/>
    </source>
</evidence>
<dbReference type="FunCoup" id="F0XR74">
    <property type="interactions" value="377"/>
</dbReference>
<evidence type="ECO:0000256" key="2">
    <source>
        <dbReference type="ARBA" id="ARBA00022448"/>
    </source>
</evidence>
<dbReference type="OrthoDB" id="3352408at2759"/>
<dbReference type="PRINTS" id="PR00121">
    <property type="entry name" value="NAKATPASE"/>
</dbReference>
<dbReference type="GO" id="GO:0005388">
    <property type="term" value="F:P-type calcium transporter activity"/>
    <property type="evidence" value="ECO:0007669"/>
    <property type="project" value="UniProtKB-EC"/>
</dbReference>
<feature type="region of interest" description="Disordered" evidence="16">
    <location>
        <begin position="21"/>
        <end position="49"/>
    </location>
</feature>
<keyword evidence="2 15" id="KW-0813">Transport</keyword>
<comment type="caution">
    <text evidence="15">Lacks conserved residue(s) required for the propagation of feature annotation.</text>
</comment>
<evidence type="ECO:0000256" key="16">
    <source>
        <dbReference type="SAM" id="MobiDB-lite"/>
    </source>
</evidence>
<dbReference type="SUPFAM" id="SSF56784">
    <property type="entry name" value="HAD-like"/>
    <property type="match status" value="1"/>
</dbReference>
<keyword evidence="19" id="KW-1185">Reference proteome</keyword>
<dbReference type="GO" id="GO:0005886">
    <property type="term" value="C:plasma membrane"/>
    <property type="evidence" value="ECO:0007669"/>
    <property type="project" value="EnsemblFungi"/>
</dbReference>
<keyword evidence="10 15" id="KW-1133">Transmembrane helix</keyword>
<dbReference type="FunFam" id="3.40.1110.10:FF:000040">
    <property type="entry name" value="Calcium-transporting ATPase 1"/>
    <property type="match status" value="1"/>
</dbReference>
<evidence type="ECO:0000256" key="1">
    <source>
        <dbReference type="ARBA" id="ARBA00004653"/>
    </source>
</evidence>
<dbReference type="InterPro" id="IPR001757">
    <property type="entry name" value="P_typ_ATPase"/>
</dbReference>
<dbReference type="SUPFAM" id="SSF81665">
    <property type="entry name" value="Calcium ATPase, transmembrane domain M"/>
    <property type="match status" value="1"/>
</dbReference>
<dbReference type="GO" id="GO:0000139">
    <property type="term" value="C:Golgi membrane"/>
    <property type="evidence" value="ECO:0007669"/>
    <property type="project" value="UniProtKB-SubCell"/>
</dbReference>
<comment type="function">
    <text evidence="15">Catalyzes the hydrolysis of ATP coupled with the transport of calcium.</text>
</comment>
<evidence type="ECO:0000256" key="9">
    <source>
        <dbReference type="ARBA" id="ARBA00022967"/>
    </source>
</evidence>
<dbReference type="FunFam" id="3.40.50.1000:FF:000028">
    <property type="entry name" value="Calcium-transporting P-type ATPase, putative"/>
    <property type="match status" value="1"/>
</dbReference>
<evidence type="ECO:0000256" key="8">
    <source>
        <dbReference type="ARBA" id="ARBA00022842"/>
    </source>
</evidence>
<dbReference type="SFLD" id="SFLDG00002">
    <property type="entry name" value="C1.7:_P-type_atpase_like"/>
    <property type="match status" value="1"/>
</dbReference>
<dbReference type="AlphaFoldDB" id="F0XR74"/>
<keyword evidence="13 15" id="KW-0472">Membrane</keyword>
<dbReference type="NCBIfam" id="TIGR01522">
    <property type="entry name" value="ATPase-IIA2_Ca"/>
    <property type="match status" value="1"/>
</dbReference>
<feature type="compositionally biased region" description="Low complexity" evidence="16">
    <location>
        <begin position="171"/>
        <end position="191"/>
    </location>
</feature>
<feature type="transmembrane region" description="Helical" evidence="15">
    <location>
        <begin position="986"/>
        <end position="1004"/>
    </location>
</feature>
<feature type="domain" description="Cation-transporting P-type ATPase N-terminal" evidence="17">
    <location>
        <begin position="52"/>
        <end position="125"/>
    </location>
</feature>
<dbReference type="PANTHER" id="PTHR42861">
    <property type="entry name" value="CALCIUM-TRANSPORTING ATPASE"/>
    <property type="match status" value="1"/>
</dbReference>
<dbReference type="EMBL" id="GL629807">
    <property type="protein sequence ID" value="EFW99714.1"/>
    <property type="molecule type" value="Genomic_DNA"/>
</dbReference>
<dbReference type="Pfam" id="PF00689">
    <property type="entry name" value="Cation_ATPase_C"/>
    <property type="match status" value="1"/>
</dbReference>
<dbReference type="GO" id="GO:0005789">
    <property type="term" value="C:endoplasmic reticulum membrane"/>
    <property type="evidence" value="ECO:0007669"/>
    <property type="project" value="EnsemblFungi"/>
</dbReference>
<dbReference type="InterPro" id="IPR023299">
    <property type="entry name" value="ATPase_P-typ_cyto_dom_N"/>
</dbReference>
<evidence type="ECO:0000256" key="15">
    <source>
        <dbReference type="RuleBase" id="RU361146"/>
    </source>
</evidence>
<dbReference type="EC" id="7.2.2.10" evidence="15"/>
<evidence type="ECO:0000313" key="19">
    <source>
        <dbReference type="Proteomes" id="UP000007796"/>
    </source>
</evidence>
<dbReference type="Gene3D" id="2.70.150.10">
    <property type="entry name" value="Calcium-transporting ATPase, cytoplasmic transduction domain A"/>
    <property type="match status" value="2"/>
</dbReference>
<accession>F0XR74</accession>
<dbReference type="InterPro" id="IPR036412">
    <property type="entry name" value="HAD-like_sf"/>
</dbReference>
<reference evidence="18 19" key="1">
    <citation type="journal article" date="2011" name="Proc. Natl. Acad. Sci. U.S.A.">
        <title>Genome and transcriptome analyses of the mountain pine beetle-fungal symbiont Grosmannia clavigera, a lodgepole pine pathogen.</title>
        <authorList>
            <person name="DiGuistini S."/>
            <person name="Wang Y."/>
            <person name="Liao N.Y."/>
            <person name="Taylor G."/>
            <person name="Tanguay P."/>
            <person name="Feau N."/>
            <person name="Henrissat B."/>
            <person name="Chan S.K."/>
            <person name="Hesse-Orce U."/>
            <person name="Alamouti S.M."/>
            <person name="Tsui C.K.M."/>
            <person name="Docking R.T."/>
            <person name="Levasseur A."/>
            <person name="Haridas S."/>
            <person name="Robertson G."/>
            <person name="Birol I."/>
            <person name="Holt R.A."/>
            <person name="Marra M.A."/>
            <person name="Hamelin R.C."/>
            <person name="Hirst M."/>
            <person name="Jones S.J.M."/>
            <person name="Bohlmann J."/>
            <person name="Breuil C."/>
        </authorList>
    </citation>
    <scope>NUCLEOTIDE SEQUENCE [LARGE SCALE GENOMIC DNA]</scope>
    <source>
        <strain evidence="19">kw1407 / UAMH 11150</strain>
    </source>
</reference>
<dbReference type="SUPFAM" id="SSF81660">
    <property type="entry name" value="Metal cation-transporting ATPase, ATP-binding domain N"/>
    <property type="match status" value="1"/>
</dbReference>
<evidence type="ECO:0000256" key="10">
    <source>
        <dbReference type="ARBA" id="ARBA00022989"/>
    </source>
</evidence>
<dbReference type="InterPro" id="IPR023214">
    <property type="entry name" value="HAD_sf"/>
</dbReference>
<evidence type="ECO:0000256" key="11">
    <source>
        <dbReference type="ARBA" id="ARBA00023034"/>
    </source>
</evidence>